<dbReference type="Proteomes" id="UP000007947">
    <property type="component" value="Chromosome"/>
</dbReference>
<evidence type="ECO:0000313" key="3">
    <source>
        <dbReference type="Proteomes" id="UP000007947"/>
    </source>
</evidence>
<proteinExistence type="predicted"/>
<organism evidence="2 3">
    <name type="scientific">Microlunatus phosphovorus (strain ATCC 700054 / DSM 10555 / JCM 9379 / NBRC 101784 / NCIMB 13414 / VKM Ac-1990 / NM-1)</name>
    <dbReference type="NCBI Taxonomy" id="1032480"/>
    <lineage>
        <taxon>Bacteria</taxon>
        <taxon>Bacillati</taxon>
        <taxon>Actinomycetota</taxon>
        <taxon>Actinomycetes</taxon>
        <taxon>Propionibacteriales</taxon>
        <taxon>Propionibacteriaceae</taxon>
        <taxon>Microlunatus</taxon>
    </lineage>
</organism>
<keyword evidence="3" id="KW-1185">Reference proteome</keyword>
<protein>
    <submittedName>
        <fullName evidence="2">Uncharacterized protein</fullName>
    </submittedName>
</protein>
<accession>F5XQN8</accession>
<dbReference type="eggNOG" id="ENOG5033633">
    <property type="taxonomic scope" value="Bacteria"/>
</dbReference>
<keyword evidence="1" id="KW-0812">Transmembrane</keyword>
<dbReference type="OrthoDB" id="4990644at2"/>
<dbReference type="STRING" id="1032480.MLP_15240"/>
<keyword evidence="1" id="KW-0472">Membrane</keyword>
<feature type="transmembrane region" description="Helical" evidence="1">
    <location>
        <begin position="61"/>
        <end position="80"/>
    </location>
</feature>
<dbReference type="RefSeq" id="WP_013862421.1">
    <property type="nucleotide sequence ID" value="NC_015635.1"/>
</dbReference>
<dbReference type="AlphaFoldDB" id="F5XQN8"/>
<dbReference type="KEGG" id="mph:MLP_15240"/>
<gene>
    <name evidence="2" type="ordered locus">MLP_15240</name>
</gene>
<dbReference type="EMBL" id="AP012204">
    <property type="protein sequence ID" value="BAK34538.1"/>
    <property type="molecule type" value="Genomic_DNA"/>
</dbReference>
<sequence length="125" mass="13179">MNVSKLTIVTGALLVLTGVTAYLVTGTSSVTALIPAFIGVPMLICALISRRPNLYRHAIHTALVIALIGALGSLMNVVKIGQLITGTAERPAAIATSVIMFLLCVNYVAAGVYSFVEARRRRKPA</sequence>
<dbReference type="HOGENOM" id="CLU_159952_0_0_11"/>
<evidence type="ECO:0000256" key="1">
    <source>
        <dbReference type="SAM" id="Phobius"/>
    </source>
</evidence>
<evidence type="ECO:0000313" key="2">
    <source>
        <dbReference type="EMBL" id="BAK34538.1"/>
    </source>
</evidence>
<keyword evidence="1" id="KW-1133">Transmembrane helix</keyword>
<feature type="transmembrane region" description="Helical" evidence="1">
    <location>
        <begin position="92"/>
        <end position="116"/>
    </location>
</feature>
<feature type="transmembrane region" description="Helical" evidence="1">
    <location>
        <begin position="31"/>
        <end position="49"/>
    </location>
</feature>
<name>F5XQN8_MICPN</name>
<reference evidence="2 3" key="1">
    <citation type="submission" date="2011-05" db="EMBL/GenBank/DDBJ databases">
        <title>Whole genome sequence of Microlunatus phosphovorus NM-1.</title>
        <authorList>
            <person name="Hosoyama A."/>
            <person name="Sasaki K."/>
            <person name="Harada T."/>
            <person name="Igarashi R."/>
            <person name="Kawakoshi A."/>
            <person name="Sasagawa M."/>
            <person name="Fukada J."/>
            <person name="Nakamura S."/>
            <person name="Katano Y."/>
            <person name="Hanada S."/>
            <person name="Kamagata Y."/>
            <person name="Nakamura N."/>
            <person name="Yamazaki S."/>
            <person name="Fujita N."/>
        </authorList>
    </citation>
    <scope>NUCLEOTIDE SEQUENCE [LARGE SCALE GENOMIC DNA]</scope>
    <source>
        <strain evidence="3">ATCC 700054 / DSM 10555 / JCM 9379 / NBRC 101784 / NCIMB 13414 / VKM Ac-1990 / NM-1</strain>
    </source>
</reference>